<protein>
    <submittedName>
        <fullName evidence="1">Uncharacterized protein</fullName>
    </submittedName>
</protein>
<dbReference type="AlphaFoldDB" id="A0A2N5WGZ7"/>
<dbReference type="EMBL" id="PZKL01000012">
    <property type="protein sequence ID" value="PTH82395.1"/>
    <property type="molecule type" value="Genomic_DNA"/>
</dbReference>
<reference evidence="1 2" key="1">
    <citation type="submission" date="2018-03" db="EMBL/GenBank/DDBJ databases">
        <title>Aeromonas veronii whole genome sequencing and analysis.</title>
        <authorList>
            <person name="Xie H."/>
            <person name="Liu T."/>
            <person name="Wang K."/>
        </authorList>
    </citation>
    <scope>NUCLEOTIDE SEQUENCE [LARGE SCALE GENOMIC DNA]</scope>
    <source>
        <strain evidence="1 2">XH.VA.1</strain>
    </source>
</reference>
<organism evidence="1 2">
    <name type="scientific">Aeromonas veronii</name>
    <dbReference type="NCBI Taxonomy" id="654"/>
    <lineage>
        <taxon>Bacteria</taxon>
        <taxon>Pseudomonadati</taxon>
        <taxon>Pseudomonadota</taxon>
        <taxon>Gammaproteobacteria</taxon>
        <taxon>Aeromonadales</taxon>
        <taxon>Aeromonadaceae</taxon>
        <taxon>Aeromonas</taxon>
    </lineage>
</organism>
<dbReference type="Proteomes" id="UP000241986">
    <property type="component" value="Unassembled WGS sequence"/>
</dbReference>
<name>A0A2N5WGZ7_AERVE</name>
<gene>
    <name evidence="1" type="ORF">DAA48_03225</name>
</gene>
<evidence type="ECO:0000313" key="2">
    <source>
        <dbReference type="Proteomes" id="UP000241986"/>
    </source>
</evidence>
<dbReference type="RefSeq" id="WP_101531667.1">
    <property type="nucleotide sequence ID" value="NZ_CAWQKI010000001.1"/>
</dbReference>
<evidence type="ECO:0000313" key="1">
    <source>
        <dbReference type="EMBL" id="PTH82395.1"/>
    </source>
</evidence>
<accession>A0A2N5WGZ7</accession>
<comment type="caution">
    <text evidence="1">The sequence shown here is derived from an EMBL/GenBank/DDBJ whole genome shotgun (WGS) entry which is preliminary data.</text>
</comment>
<proteinExistence type="predicted"/>
<sequence>MEILQYDDFRTEKIAALINTRSTFEIVGVSGNMGSTVRILETTIESAGLKCRVYTQGRIAAAGATFLGGATGVAGMFATLGIAAHNLATYNPDYEIVKHVVDGSISVRYKK</sequence>